<name>A0ABQ9EIM2_TEGGR</name>
<accession>A0ABQ9EIM2</accession>
<protein>
    <submittedName>
        <fullName evidence="1">Uncharacterized protein</fullName>
    </submittedName>
</protein>
<evidence type="ECO:0000313" key="2">
    <source>
        <dbReference type="Proteomes" id="UP001217089"/>
    </source>
</evidence>
<reference evidence="1 2" key="1">
    <citation type="submission" date="2022-12" db="EMBL/GenBank/DDBJ databases">
        <title>Chromosome-level genome of Tegillarca granosa.</title>
        <authorList>
            <person name="Kim J."/>
        </authorList>
    </citation>
    <scope>NUCLEOTIDE SEQUENCE [LARGE SCALE GENOMIC DNA]</scope>
    <source>
        <strain evidence="1">Teg-2019</strain>
        <tissue evidence="1">Adductor muscle</tissue>
    </source>
</reference>
<dbReference type="EMBL" id="JARBDR010000917">
    <property type="protein sequence ID" value="KAJ8303402.1"/>
    <property type="molecule type" value="Genomic_DNA"/>
</dbReference>
<keyword evidence="2" id="KW-1185">Reference proteome</keyword>
<organism evidence="1 2">
    <name type="scientific">Tegillarca granosa</name>
    <name type="common">Malaysian cockle</name>
    <name type="synonym">Anadara granosa</name>
    <dbReference type="NCBI Taxonomy" id="220873"/>
    <lineage>
        <taxon>Eukaryota</taxon>
        <taxon>Metazoa</taxon>
        <taxon>Spiralia</taxon>
        <taxon>Lophotrochozoa</taxon>
        <taxon>Mollusca</taxon>
        <taxon>Bivalvia</taxon>
        <taxon>Autobranchia</taxon>
        <taxon>Pteriomorphia</taxon>
        <taxon>Arcoida</taxon>
        <taxon>Arcoidea</taxon>
        <taxon>Arcidae</taxon>
        <taxon>Tegillarca</taxon>
    </lineage>
</organism>
<gene>
    <name evidence="1" type="ORF">KUTeg_019798</name>
</gene>
<evidence type="ECO:0000313" key="1">
    <source>
        <dbReference type="EMBL" id="KAJ8303402.1"/>
    </source>
</evidence>
<comment type="caution">
    <text evidence="1">The sequence shown here is derived from an EMBL/GenBank/DDBJ whole genome shotgun (WGS) entry which is preliminary data.</text>
</comment>
<dbReference type="Proteomes" id="UP001217089">
    <property type="component" value="Unassembled WGS sequence"/>
</dbReference>
<sequence length="355" mass="40258">MLKFREIQFNKKRSTVNLDITDRITVEDILNFKNSTSSKSKKLKISGTKLELAQRVVDAVRDHDNDVFVVDGLNNSTADGFPTLTPSDSFPDVSELKSGLTSDVSSVFPKLKLSYVENNLLNSSHRTEDQGYIHKIMINEISHQSRLCYVRSKYYPSMKSGIYEQWMLIIKTNHIRFLKPNAPVQQGEGCSHIAGLSFAREGRPNHMLMTTRMLHAHQSHAKTLEHIVYASDKYLNVINEVNSEGIFSQLAICSEEIFSEIDILTKGQHKNPLTGQLTASIFHDIKIKKDSTKSDNLVSKILNIGEFVEIKSNALVRGRKQECIAKKRYTAYKKLKQKKLITVTEKGLILNPEFA</sequence>
<proteinExistence type="predicted"/>